<name>B6W4R6_9BACT</name>
<accession>B6W4R6</accession>
<reference evidence="1 2" key="2">
    <citation type="submission" date="2008-10" db="EMBL/GenBank/DDBJ databases">
        <authorList>
            <person name="Fulton L."/>
            <person name="Clifton S."/>
            <person name="Fulton B."/>
            <person name="Xu J."/>
            <person name="Minx P."/>
            <person name="Pepin K.H."/>
            <person name="Johnson M."/>
            <person name="Thiruvilangam P."/>
            <person name="Bhonagiri V."/>
            <person name="Nash W.E."/>
            <person name="Mardis E.R."/>
            <person name="Wilson R.K."/>
        </authorList>
    </citation>
    <scope>NUCLEOTIDE SEQUENCE [LARGE SCALE GENOMIC DNA]</scope>
    <source>
        <strain evidence="1 2">DSM 17855</strain>
    </source>
</reference>
<reference evidence="1 2" key="1">
    <citation type="submission" date="2008-10" db="EMBL/GenBank/DDBJ databases">
        <title>Draft genome sequence of Bacteroides dorei (DSM 17855).</title>
        <authorList>
            <person name="Sudarsanam P."/>
            <person name="Ley R."/>
            <person name="Guruge J."/>
            <person name="Turnbaugh P.J."/>
            <person name="Mahowald M."/>
            <person name="Liep D."/>
            <person name="Gordon J."/>
        </authorList>
    </citation>
    <scope>NUCLEOTIDE SEQUENCE [LARGE SCALE GENOMIC DNA]</scope>
    <source>
        <strain evidence="1 2">DSM 17855</strain>
    </source>
</reference>
<sequence length="62" mass="7310">MLWDLYGISGSWLKIILSEYQKTEYAEKYGRRYQETGNPIQELEESLEAYDAYRDPHGGYSP</sequence>
<evidence type="ECO:0000313" key="1">
    <source>
        <dbReference type="EMBL" id="EEB23002.1"/>
    </source>
</evidence>
<gene>
    <name evidence="1" type="ORF">BACDOR_04650</name>
</gene>
<dbReference type="EMBL" id="ABWZ01000082">
    <property type="protein sequence ID" value="EEB23002.1"/>
    <property type="molecule type" value="Genomic_DNA"/>
</dbReference>
<dbReference type="HOGENOM" id="CLU_2894489_0_0_10"/>
<evidence type="ECO:0000313" key="2">
    <source>
        <dbReference type="Proteomes" id="UP000004849"/>
    </source>
</evidence>
<protein>
    <submittedName>
        <fullName evidence="1">Uncharacterized protein</fullName>
    </submittedName>
</protein>
<organism evidence="1 2">
    <name type="scientific">Phocaeicola dorei DSM 17855</name>
    <dbReference type="NCBI Taxonomy" id="483217"/>
    <lineage>
        <taxon>Bacteria</taxon>
        <taxon>Pseudomonadati</taxon>
        <taxon>Bacteroidota</taxon>
        <taxon>Bacteroidia</taxon>
        <taxon>Bacteroidales</taxon>
        <taxon>Bacteroidaceae</taxon>
        <taxon>Phocaeicola</taxon>
    </lineage>
</organism>
<dbReference type="AlphaFoldDB" id="B6W4R6"/>
<proteinExistence type="predicted"/>
<dbReference type="Proteomes" id="UP000004849">
    <property type="component" value="Unassembled WGS sequence"/>
</dbReference>